<feature type="region of interest" description="Disordered" evidence="1">
    <location>
        <begin position="1"/>
        <end position="52"/>
    </location>
</feature>
<gene>
    <name evidence="3" type="ORF">Sjap_022581</name>
</gene>
<dbReference type="EMBL" id="JBBNAE010000009">
    <property type="protein sequence ID" value="KAK9097084.1"/>
    <property type="molecule type" value="Genomic_DNA"/>
</dbReference>
<comment type="caution">
    <text evidence="3">The sequence shown here is derived from an EMBL/GenBank/DDBJ whole genome shotgun (WGS) entry which is preliminary data.</text>
</comment>
<dbReference type="PANTHER" id="PTHR12482:SF41">
    <property type="entry name" value="ALPHA_BETA-HYDROLASES SUPERFAMILY PROTEIN"/>
    <property type="match status" value="1"/>
</dbReference>
<evidence type="ECO:0000256" key="1">
    <source>
        <dbReference type="SAM" id="MobiDB-lite"/>
    </source>
</evidence>
<protein>
    <recommendedName>
        <fullName evidence="2">DUF676 domain-containing protein</fullName>
    </recommendedName>
</protein>
<dbReference type="SUPFAM" id="SSF53474">
    <property type="entry name" value="alpha/beta-Hydrolases"/>
    <property type="match status" value="1"/>
</dbReference>
<evidence type="ECO:0000259" key="2">
    <source>
        <dbReference type="Pfam" id="PF05057"/>
    </source>
</evidence>
<dbReference type="InterPro" id="IPR044294">
    <property type="entry name" value="Lipase-like"/>
</dbReference>
<dbReference type="Gene3D" id="3.40.50.1820">
    <property type="entry name" value="alpha/beta hydrolase"/>
    <property type="match status" value="1"/>
</dbReference>
<sequence length="430" mass="48048">MESSEPQIGSAMVDDDGSKPDERSNGLTGNGVAEKESSETRKTKNEKKKSQRRFVPKIGCLRFSDDYPTGYGSDGGFSAEVDPASTKDLRVPTHLVVTVNGIVGSATNWRFAAKKLLEKYPQDVIVHCSECNSSMLTLDGVDVMGERLAEEVKMVIKSRPKLQKISFVSHSLGGLVARYAIAKLYEKNQDGESFEENRECRSEESGITRPDEKSKGKLAGLEPQNFITFATPHLGSRGHKQAPLFCSLPFVEKAARHISWMLGRTGRQLILADNDSGNPPLLFQMVNDTGNLQFLSALQSFRRRVAYSNVRFDALVGWKTSSIRRQHELPKRRDLSKNDKYPHIVNVEGPKIGNSEQEVVLELKAKGYRTNDMEEAMIRGLTRVSWERVDVSFSGTIQRFFAHATIQVKTYCMNSDGTDVVLHMIDNLLL</sequence>
<organism evidence="3 4">
    <name type="scientific">Stephania japonica</name>
    <dbReference type="NCBI Taxonomy" id="461633"/>
    <lineage>
        <taxon>Eukaryota</taxon>
        <taxon>Viridiplantae</taxon>
        <taxon>Streptophyta</taxon>
        <taxon>Embryophyta</taxon>
        <taxon>Tracheophyta</taxon>
        <taxon>Spermatophyta</taxon>
        <taxon>Magnoliopsida</taxon>
        <taxon>Ranunculales</taxon>
        <taxon>Menispermaceae</taxon>
        <taxon>Menispermoideae</taxon>
        <taxon>Cissampelideae</taxon>
        <taxon>Stephania</taxon>
    </lineage>
</organism>
<feature type="region of interest" description="Disordered" evidence="1">
    <location>
        <begin position="192"/>
        <end position="217"/>
    </location>
</feature>
<proteinExistence type="predicted"/>
<evidence type="ECO:0000313" key="4">
    <source>
        <dbReference type="Proteomes" id="UP001417504"/>
    </source>
</evidence>
<dbReference type="AlphaFoldDB" id="A0AAP0EPL9"/>
<dbReference type="InterPro" id="IPR007751">
    <property type="entry name" value="DUF676_lipase-like"/>
</dbReference>
<feature type="compositionally biased region" description="Basic and acidic residues" evidence="1">
    <location>
        <begin position="33"/>
        <end position="43"/>
    </location>
</feature>
<evidence type="ECO:0000313" key="3">
    <source>
        <dbReference type="EMBL" id="KAK9097084.1"/>
    </source>
</evidence>
<feature type="domain" description="DUF676" evidence="2">
    <location>
        <begin position="92"/>
        <end position="320"/>
    </location>
</feature>
<dbReference type="Proteomes" id="UP001417504">
    <property type="component" value="Unassembled WGS sequence"/>
</dbReference>
<reference evidence="3 4" key="1">
    <citation type="submission" date="2024-01" db="EMBL/GenBank/DDBJ databases">
        <title>Genome assemblies of Stephania.</title>
        <authorList>
            <person name="Yang L."/>
        </authorList>
    </citation>
    <scope>NUCLEOTIDE SEQUENCE [LARGE SCALE GENOMIC DNA]</scope>
    <source>
        <strain evidence="3">QJT</strain>
        <tissue evidence="3">Leaf</tissue>
    </source>
</reference>
<dbReference type="PANTHER" id="PTHR12482">
    <property type="entry name" value="LIPASE ROG1-RELATED-RELATED"/>
    <property type="match status" value="1"/>
</dbReference>
<dbReference type="Pfam" id="PF05057">
    <property type="entry name" value="DUF676"/>
    <property type="match status" value="1"/>
</dbReference>
<dbReference type="InterPro" id="IPR029058">
    <property type="entry name" value="AB_hydrolase_fold"/>
</dbReference>
<feature type="compositionally biased region" description="Basic and acidic residues" evidence="1">
    <location>
        <begin position="192"/>
        <end position="215"/>
    </location>
</feature>
<accession>A0AAP0EPL9</accession>
<name>A0AAP0EPL9_9MAGN</name>
<keyword evidence="4" id="KW-1185">Reference proteome</keyword>